<dbReference type="GO" id="GO:0006508">
    <property type="term" value="P:proteolysis"/>
    <property type="evidence" value="ECO:0007669"/>
    <property type="project" value="UniProtKB-KW"/>
</dbReference>
<keyword evidence="9 10" id="KW-0472">Membrane</keyword>
<reference evidence="11 12" key="1">
    <citation type="journal article" date="2015" name="Nature">
        <title>rRNA introns, odd ribosomes, and small enigmatic genomes across a large radiation of phyla.</title>
        <authorList>
            <person name="Brown C.T."/>
            <person name="Hug L.A."/>
            <person name="Thomas B.C."/>
            <person name="Sharon I."/>
            <person name="Castelle C.J."/>
            <person name="Singh A."/>
            <person name="Wilkins M.J."/>
            <person name="Williams K.H."/>
            <person name="Banfield J.F."/>
        </authorList>
    </citation>
    <scope>NUCLEOTIDE SEQUENCE [LARGE SCALE GENOMIC DNA]</scope>
</reference>
<name>A0A0G1UBY5_9BACT</name>
<dbReference type="PANTHER" id="PTHR36844:SF1">
    <property type="entry name" value="PROTEASE PRSW"/>
    <property type="match status" value="1"/>
</dbReference>
<keyword evidence="4" id="KW-1003">Cell membrane</keyword>
<keyword evidence="8 10" id="KW-1133">Transmembrane helix</keyword>
<evidence type="ECO:0000256" key="5">
    <source>
        <dbReference type="ARBA" id="ARBA00022670"/>
    </source>
</evidence>
<feature type="transmembrane region" description="Helical" evidence="10">
    <location>
        <begin position="143"/>
        <end position="165"/>
    </location>
</feature>
<evidence type="ECO:0000313" key="11">
    <source>
        <dbReference type="EMBL" id="KKU91632.1"/>
    </source>
</evidence>
<comment type="caution">
    <text evidence="11">The sequence shown here is derived from an EMBL/GenBank/DDBJ whole genome shotgun (WGS) entry which is preliminary data.</text>
</comment>
<dbReference type="AlphaFoldDB" id="A0A0G1UBY5"/>
<dbReference type="Pfam" id="PF13367">
    <property type="entry name" value="PrsW-protease"/>
    <property type="match status" value="1"/>
</dbReference>
<protein>
    <recommendedName>
        <fullName evidence="3">Protease PrsW</fullName>
    </recommendedName>
</protein>
<keyword evidence="7" id="KW-0378">Hydrolase</keyword>
<comment type="similarity">
    <text evidence="2">Belongs to the protease PrsW family.</text>
</comment>
<evidence type="ECO:0000256" key="10">
    <source>
        <dbReference type="SAM" id="Phobius"/>
    </source>
</evidence>
<evidence type="ECO:0000256" key="3">
    <source>
        <dbReference type="ARBA" id="ARBA00018997"/>
    </source>
</evidence>
<comment type="subcellular location">
    <subcellularLocation>
        <location evidence="1">Cell membrane</location>
        <topology evidence="1">Multi-pass membrane protein</topology>
    </subcellularLocation>
</comment>
<dbReference type="EMBL" id="LCPF01000001">
    <property type="protein sequence ID" value="KKU91632.1"/>
    <property type="molecule type" value="Genomic_DNA"/>
</dbReference>
<proteinExistence type="inferred from homology"/>
<feature type="transmembrane region" description="Helical" evidence="10">
    <location>
        <begin position="70"/>
        <end position="92"/>
    </location>
</feature>
<dbReference type="PANTHER" id="PTHR36844">
    <property type="entry name" value="PROTEASE PRSW"/>
    <property type="match status" value="1"/>
</dbReference>
<feature type="transmembrane region" description="Helical" evidence="10">
    <location>
        <begin position="204"/>
        <end position="222"/>
    </location>
</feature>
<feature type="transmembrane region" description="Helical" evidence="10">
    <location>
        <begin position="6"/>
        <end position="25"/>
    </location>
</feature>
<evidence type="ECO:0000256" key="9">
    <source>
        <dbReference type="ARBA" id="ARBA00023136"/>
    </source>
</evidence>
<dbReference type="PIRSF" id="PIRSF016933">
    <property type="entry name" value="PrsW"/>
    <property type="match status" value="1"/>
</dbReference>
<evidence type="ECO:0000313" key="12">
    <source>
        <dbReference type="Proteomes" id="UP000034956"/>
    </source>
</evidence>
<evidence type="ECO:0000256" key="7">
    <source>
        <dbReference type="ARBA" id="ARBA00022801"/>
    </source>
</evidence>
<keyword evidence="6 10" id="KW-0812">Transmembrane</keyword>
<dbReference type="GO" id="GO:0008233">
    <property type="term" value="F:peptidase activity"/>
    <property type="evidence" value="ECO:0007669"/>
    <property type="project" value="UniProtKB-KW"/>
</dbReference>
<evidence type="ECO:0000256" key="2">
    <source>
        <dbReference type="ARBA" id="ARBA00009165"/>
    </source>
</evidence>
<evidence type="ECO:0000256" key="8">
    <source>
        <dbReference type="ARBA" id="ARBA00022989"/>
    </source>
</evidence>
<evidence type="ECO:0000256" key="1">
    <source>
        <dbReference type="ARBA" id="ARBA00004651"/>
    </source>
</evidence>
<accession>A0A0G1UBY5</accession>
<gene>
    <name evidence="11" type="ORF">UY23_C0001G0238</name>
</gene>
<organism evidence="11 12">
    <name type="scientific">Candidatus Jorgensenbacteria bacterium GW2011_GWA1_48_11</name>
    <dbReference type="NCBI Taxonomy" id="1618660"/>
    <lineage>
        <taxon>Bacteria</taxon>
        <taxon>Candidatus Joergenseniibacteriota</taxon>
    </lineage>
</organism>
<feature type="transmembrane region" description="Helical" evidence="10">
    <location>
        <begin position="104"/>
        <end position="123"/>
    </location>
</feature>
<sequence length="232" mass="26010">MVILTIFLFFLAAFLPALIWLLFFLREDIHPEPKKMILYVFCLGGLASVPTLLIQIFFQKLTVALPLSELVLIVGLALFEEIFKFLAAYVAVRKNPAFDEPIDAMVYMITAALGFATIENIFITGNSLDAANVFATSNALTVLSVRFVGATMLHALTSGLLGYYWAKGLLRKSPKSFLTPAVLLVTLIHAFFNYVVLLFQDFNLIFPSIFLVFIAFFVFIDFEKLRSVKDAL</sequence>
<dbReference type="Proteomes" id="UP000034956">
    <property type="component" value="Unassembled WGS sequence"/>
</dbReference>
<dbReference type="InterPro" id="IPR023596">
    <property type="entry name" value="Peptidase_PrsW_arch/bac"/>
</dbReference>
<dbReference type="InterPro" id="IPR026898">
    <property type="entry name" value="PrsW"/>
</dbReference>
<feature type="transmembrane region" description="Helical" evidence="10">
    <location>
        <begin position="177"/>
        <end position="198"/>
    </location>
</feature>
<feature type="transmembrane region" description="Helical" evidence="10">
    <location>
        <begin position="37"/>
        <end position="58"/>
    </location>
</feature>
<keyword evidence="5" id="KW-0645">Protease</keyword>
<evidence type="ECO:0000256" key="4">
    <source>
        <dbReference type="ARBA" id="ARBA00022475"/>
    </source>
</evidence>
<dbReference type="GO" id="GO:0005886">
    <property type="term" value="C:plasma membrane"/>
    <property type="evidence" value="ECO:0007669"/>
    <property type="project" value="UniProtKB-SubCell"/>
</dbReference>
<evidence type="ECO:0000256" key="6">
    <source>
        <dbReference type="ARBA" id="ARBA00022692"/>
    </source>
</evidence>